<reference evidence="2" key="1">
    <citation type="submission" date="2021-01" db="EMBL/GenBank/DDBJ databases">
        <title>Caligus Genome Assembly.</title>
        <authorList>
            <person name="Gallardo-Escarate C."/>
        </authorList>
    </citation>
    <scope>NUCLEOTIDE SEQUENCE [LARGE SCALE GENOMIC DNA]</scope>
</reference>
<dbReference type="OrthoDB" id="6021021at2759"/>
<dbReference type="AlphaFoldDB" id="A0A7T8KGG5"/>
<sequence length="99" mass="11180">MKYSQSPMEVLQNSGEVNPKPGIPFCLFASSDEKGEKLGGYPERFCQSMQPIMNEDGLCYTYNNVDFKMEPESNEFDEPLVNIQGVGHKKALLSLWTPK</sequence>
<keyword evidence="1" id="KW-0406">Ion transport</keyword>
<dbReference type="EMBL" id="CP045894">
    <property type="protein sequence ID" value="QQP55502.1"/>
    <property type="molecule type" value="Genomic_DNA"/>
</dbReference>
<gene>
    <name evidence="1" type="ORF">FKW44_008708</name>
</gene>
<evidence type="ECO:0000313" key="2">
    <source>
        <dbReference type="Proteomes" id="UP000595437"/>
    </source>
</evidence>
<protein>
    <submittedName>
        <fullName evidence="1">Sodium channel protein Nachlike</fullName>
    </submittedName>
</protein>
<dbReference type="GO" id="GO:0034220">
    <property type="term" value="P:monoatomic ion transmembrane transport"/>
    <property type="evidence" value="ECO:0007669"/>
    <property type="project" value="UniProtKB-KW"/>
</dbReference>
<name>A0A7T8KGG5_CALRO</name>
<keyword evidence="2" id="KW-1185">Reference proteome</keyword>
<keyword evidence="1" id="KW-0407">Ion channel</keyword>
<evidence type="ECO:0000313" key="1">
    <source>
        <dbReference type="EMBL" id="QQP55502.1"/>
    </source>
</evidence>
<keyword evidence="1" id="KW-0813">Transport</keyword>
<organism evidence="1 2">
    <name type="scientific">Caligus rogercresseyi</name>
    <name type="common">Sea louse</name>
    <dbReference type="NCBI Taxonomy" id="217165"/>
    <lineage>
        <taxon>Eukaryota</taxon>
        <taxon>Metazoa</taxon>
        <taxon>Ecdysozoa</taxon>
        <taxon>Arthropoda</taxon>
        <taxon>Crustacea</taxon>
        <taxon>Multicrustacea</taxon>
        <taxon>Hexanauplia</taxon>
        <taxon>Copepoda</taxon>
        <taxon>Siphonostomatoida</taxon>
        <taxon>Caligidae</taxon>
        <taxon>Caligus</taxon>
    </lineage>
</organism>
<dbReference type="Proteomes" id="UP000595437">
    <property type="component" value="Chromosome 5"/>
</dbReference>
<proteinExistence type="predicted"/>
<accession>A0A7T8KGG5</accession>